<dbReference type="InterPro" id="IPR006626">
    <property type="entry name" value="PbH1"/>
</dbReference>
<dbReference type="SMART" id="SM00710">
    <property type="entry name" value="PbH1"/>
    <property type="match status" value="5"/>
</dbReference>
<feature type="chain" id="PRO_5019213227" evidence="5">
    <location>
        <begin position="26"/>
        <end position="483"/>
    </location>
</feature>
<name>A0A419S2A7_9SPHI</name>
<dbReference type="GO" id="GO:0004650">
    <property type="term" value="F:polygalacturonase activity"/>
    <property type="evidence" value="ECO:0007669"/>
    <property type="project" value="InterPro"/>
</dbReference>
<dbReference type="InterPro" id="IPR000743">
    <property type="entry name" value="Glyco_hydro_28"/>
</dbReference>
<dbReference type="PANTHER" id="PTHR31339:SF9">
    <property type="entry name" value="PLASMIN AND FIBRONECTIN-BINDING PROTEIN A"/>
    <property type="match status" value="1"/>
</dbReference>
<dbReference type="InterPro" id="IPR011050">
    <property type="entry name" value="Pectin_lyase_fold/virulence"/>
</dbReference>
<comment type="similarity">
    <text evidence="1 4">Belongs to the glycosyl hydrolase 28 family.</text>
</comment>
<organism evidence="7 8">
    <name type="scientific">Pelobium manganitolerans</name>
    <dbReference type="NCBI Taxonomy" id="1842495"/>
    <lineage>
        <taxon>Bacteria</taxon>
        <taxon>Pseudomonadati</taxon>
        <taxon>Bacteroidota</taxon>
        <taxon>Sphingobacteriia</taxon>
        <taxon>Sphingobacteriales</taxon>
        <taxon>Sphingobacteriaceae</taxon>
        <taxon>Pelobium</taxon>
    </lineage>
</organism>
<evidence type="ECO:0000313" key="7">
    <source>
        <dbReference type="EMBL" id="RKD12850.1"/>
    </source>
</evidence>
<dbReference type="Pfam" id="PF00295">
    <property type="entry name" value="Glyco_hydro_28"/>
    <property type="match status" value="1"/>
</dbReference>
<sequence length="483" mass="53341">MIKKIICRSLIFCTILSLTYACKTAQTPQQNASNNLDWIHLVGAKKSPTVTKTFNVKDYGAVADGKTLNSAAIQKAIDAAEANGGGQVIFEKGTYLTGSIFVKNGVDLHIGEGVTLLGSQNIKDYPEINTRVAGIEMLWPAALVNVIEQRNASISGKGLINAQGKVFWDYYWKLRKEDYDPKGLRWIVDYDAKRPRTILISDSRDVTLKELTVQQAGFWTVQVLYSSYITVDGLTIQNNVGGHGPSTDGIDIDSSSWILVQNCDIDCNDDNFCLKAGRDWDGLRVNRPTEYVVIKDCIARKGAGLLTCGSETSGGIRHIYASNIKGSATSNCLNIKSAFTRGGTVQDIHLENVTMDSVGTVLQVNMNWNPSYSYSTLPPAYDPQNIPPHWKKLLMQVKPEDGTPTFKDIYLKNINVKGARRAINVMGMQNSPVQDIYFDNVSIEATTAGGVQYSNNWHFNNFSLKTKDNTKVELKDANNIVFP</sequence>
<dbReference type="EMBL" id="MBTA01000029">
    <property type="protein sequence ID" value="RKD12850.1"/>
    <property type="molecule type" value="Genomic_DNA"/>
</dbReference>
<keyword evidence="2 4" id="KW-0378">Hydrolase</keyword>
<dbReference type="GO" id="GO:0005975">
    <property type="term" value="P:carbohydrate metabolic process"/>
    <property type="evidence" value="ECO:0007669"/>
    <property type="project" value="InterPro"/>
</dbReference>
<accession>A0A419S2A7</accession>
<dbReference type="Proteomes" id="UP000283433">
    <property type="component" value="Unassembled WGS sequence"/>
</dbReference>
<dbReference type="SUPFAM" id="SSF51126">
    <property type="entry name" value="Pectin lyase-like"/>
    <property type="match status" value="1"/>
</dbReference>
<dbReference type="Pfam" id="PF12708">
    <property type="entry name" value="Pect-lyase_RHGA_epim"/>
    <property type="match status" value="1"/>
</dbReference>
<dbReference type="InterPro" id="IPR051801">
    <property type="entry name" value="GH28_Enzymes"/>
</dbReference>
<dbReference type="AlphaFoldDB" id="A0A419S2A7"/>
<dbReference type="InterPro" id="IPR012334">
    <property type="entry name" value="Pectin_lyas_fold"/>
</dbReference>
<keyword evidence="8" id="KW-1185">Reference proteome</keyword>
<evidence type="ECO:0000256" key="4">
    <source>
        <dbReference type="RuleBase" id="RU361169"/>
    </source>
</evidence>
<dbReference type="RefSeq" id="WP_120183077.1">
    <property type="nucleotide sequence ID" value="NZ_MBTA01000029.1"/>
</dbReference>
<evidence type="ECO:0000256" key="5">
    <source>
        <dbReference type="SAM" id="SignalP"/>
    </source>
</evidence>
<proteinExistence type="inferred from homology"/>
<comment type="caution">
    <text evidence="7">The sequence shown here is derived from an EMBL/GenBank/DDBJ whole genome shotgun (WGS) entry which is preliminary data.</text>
</comment>
<evidence type="ECO:0000256" key="2">
    <source>
        <dbReference type="ARBA" id="ARBA00022801"/>
    </source>
</evidence>
<protein>
    <submittedName>
        <fullName evidence="7">Exo-poly-alpha-D-galacturonosidase</fullName>
    </submittedName>
</protein>
<feature type="signal peptide" evidence="5">
    <location>
        <begin position="1"/>
        <end position="25"/>
    </location>
</feature>
<evidence type="ECO:0000256" key="3">
    <source>
        <dbReference type="ARBA" id="ARBA00023295"/>
    </source>
</evidence>
<dbReference type="Gene3D" id="2.160.20.10">
    <property type="entry name" value="Single-stranded right-handed beta-helix, Pectin lyase-like"/>
    <property type="match status" value="1"/>
</dbReference>
<gene>
    <name evidence="7" type="ORF">BCY91_11440</name>
</gene>
<keyword evidence="3 4" id="KW-0326">Glycosidase</keyword>
<evidence type="ECO:0000256" key="1">
    <source>
        <dbReference type="ARBA" id="ARBA00008834"/>
    </source>
</evidence>
<keyword evidence="5" id="KW-0732">Signal</keyword>
<evidence type="ECO:0000259" key="6">
    <source>
        <dbReference type="Pfam" id="PF12708"/>
    </source>
</evidence>
<evidence type="ECO:0000313" key="8">
    <source>
        <dbReference type="Proteomes" id="UP000283433"/>
    </source>
</evidence>
<dbReference type="PANTHER" id="PTHR31339">
    <property type="entry name" value="PECTIN LYASE-RELATED"/>
    <property type="match status" value="1"/>
</dbReference>
<dbReference type="OrthoDB" id="9795222at2"/>
<reference evidence="7 8" key="1">
    <citation type="submission" date="2016-07" db="EMBL/GenBank/DDBJ databases">
        <title>Genome of Pelobium manganitolerans.</title>
        <authorList>
            <person name="Wu S."/>
            <person name="Wang G."/>
        </authorList>
    </citation>
    <scope>NUCLEOTIDE SEQUENCE [LARGE SCALE GENOMIC DNA]</scope>
    <source>
        <strain evidence="7 8">YS-25</strain>
    </source>
</reference>
<dbReference type="PROSITE" id="PS51257">
    <property type="entry name" value="PROKAR_LIPOPROTEIN"/>
    <property type="match status" value="1"/>
</dbReference>
<dbReference type="InterPro" id="IPR024535">
    <property type="entry name" value="RHGA/B-epi-like_pectate_lyase"/>
</dbReference>
<feature type="domain" description="Rhamnogalacturonase A/B/Epimerase-like pectate lyase" evidence="6">
    <location>
        <begin position="54"/>
        <end position="113"/>
    </location>
</feature>